<feature type="compositionally biased region" description="Basic and acidic residues" evidence="1">
    <location>
        <begin position="99"/>
        <end position="111"/>
    </location>
</feature>
<evidence type="ECO:0000313" key="2">
    <source>
        <dbReference type="EMBL" id="KIJ24535.1"/>
    </source>
</evidence>
<keyword evidence="3" id="KW-1185">Reference proteome</keyword>
<accession>A0A0C9UH69</accession>
<feature type="region of interest" description="Disordered" evidence="1">
    <location>
        <begin position="47"/>
        <end position="118"/>
    </location>
</feature>
<dbReference type="Proteomes" id="UP000054279">
    <property type="component" value="Unassembled WGS sequence"/>
</dbReference>
<dbReference type="EMBL" id="KN837480">
    <property type="protein sequence ID" value="KIJ24535.1"/>
    <property type="molecule type" value="Genomic_DNA"/>
</dbReference>
<feature type="compositionally biased region" description="Basic and acidic residues" evidence="1">
    <location>
        <begin position="166"/>
        <end position="184"/>
    </location>
</feature>
<dbReference type="AlphaFoldDB" id="A0A0C9UH69"/>
<sequence>METSIDVNVLVIVARYCRKRRIRTVRPTRWHRNGEEDQLRDLQTAVQEKADEESVLRVPERPLTPISSSSCVPESRPPVSSPQSGLRSRSLPNISPGAERVRGTNAQERRPITPSGTGTIVIVQGVVHTSDSASQRLSPGASRPAPSAPSVRTPGDMLSHNSHSHSNSDHGHIDDDNSESHDERSSEDESETELSASSIEILCTLLGLNLDDRSEELDNSSGDDQRSERSLTLEGSFERFLHNLQDDLRTALVEDYASRRARATVSRYVSTAESNTNDEQPTPIPVATVETSADVPPTCAQDTMASECVPEAIPGEETVMILQVDPAVLSTVQEESSTSSMSEPSQPSVQPANSDPPRPANVDLPPLRDAISQPGDTSSQPPQARGVTGQPGAVINL</sequence>
<proteinExistence type="predicted"/>
<evidence type="ECO:0000313" key="3">
    <source>
        <dbReference type="Proteomes" id="UP000054279"/>
    </source>
</evidence>
<feature type="compositionally biased region" description="Polar residues" evidence="1">
    <location>
        <begin position="81"/>
        <end position="93"/>
    </location>
</feature>
<gene>
    <name evidence="2" type="ORF">M422DRAFT_274660</name>
</gene>
<dbReference type="HOGENOM" id="CLU_694778_0_0_1"/>
<organism evidence="2 3">
    <name type="scientific">Sphaerobolus stellatus (strain SS14)</name>
    <dbReference type="NCBI Taxonomy" id="990650"/>
    <lineage>
        <taxon>Eukaryota</taxon>
        <taxon>Fungi</taxon>
        <taxon>Dikarya</taxon>
        <taxon>Basidiomycota</taxon>
        <taxon>Agaricomycotina</taxon>
        <taxon>Agaricomycetes</taxon>
        <taxon>Phallomycetidae</taxon>
        <taxon>Geastrales</taxon>
        <taxon>Sphaerobolaceae</taxon>
        <taxon>Sphaerobolus</taxon>
    </lineage>
</organism>
<feature type="region of interest" description="Disordered" evidence="1">
    <location>
        <begin position="130"/>
        <end position="196"/>
    </location>
</feature>
<name>A0A0C9UH69_SPHS4</name>
<evidence type="ECO:0000256" key="1">
    <source>
        <dbReference type="SAM" id="MobiDB-lite"/>
    </source>
</evidence>
<dbReference type="OrthoDB" id="8062037at2759"/>
<feature type="region of interest" description="Disordered" evidence="1">
    <location>
        <begin position="330"/>
        <end position="397"/>
    </location>
</feature>
<feature type="compositionally biased region" description="Basic and acidic residues" evidence="1">
    <location>
        <begin position="48"/>
        <end position="60"/>
    </location>
</feature>
<protein>
    <submittedName>
        <fullName evidence="2">Uncharacterized protein</fullName>
    </submittedName>
</protein>
<feature type="compositionally biased region" description="Low complexity" evidence="1">
    <location>
        <begin position="330"/>
        <end position="351"/>
    </location>
</feature>
<feature type="compositionally biased region" description="Low complexity" evidence="1">
    <location>
        <begin position="138"/>
        <end position="150"/>
    </location>
</feature>
<reference evidence="2 3" key="1">
    <citation type="submission" date="2014-06" db="EMBL/GenBank/DDBJ databases">
        <title>Evolutionary Origins and Diversification of the Mycorrhizal Mutualists.</title>
        <authorList>
            <consortium name="DOE Joint Genome Institute"/>
            <consortium name="Mycorrhizal Genomics Consortium"/>
            <person name="Kohler A."/>
            <person name="Kuo A."/>
            <person name="Nagy L.G."/>
            <person name="Floudas D."/>
            <person name="Copeland A."/>
            <person name="Barry K.W."/>
            <person name="Cichocki N."/>
            <person name="Veneault-Fourrey C."/>
            <person name="LaButti K."/>
            <person name="Lindquist E.A."/>
            <person name="Lipzen A."/>
            <person name="Lundell T."/>
            <person name="Morin E."/>
            <person name="Murat C."/>
            <person name="Riley R."/>
            <person name="Ohm R."/>
            <person name="Sun H."/>
            <person name="Tunlid A."/>
            <person name="Henrissat B."/>
            <person name="Grigoriev I.V."/>
            <person name="Hibbett D.S."/>
            <person name="Martin F."/>
        </authorList>
    </citation>
    <scope>NUCLEOTIDE SEQUENCE [LARGE SCALE GENOMIC DNA]</scope>
    <source>
        <strain evidence="2 3">SS14</strain>
    </source>
</reference>